<evidence type="ECO:0000313" key="3">
    <source>
        <dbReference type="Proteomes" id="UP000691718"/>
    </source>
</evidence>
<reference evidence="2" key="1">
    <citation type="submission" date="2021-04" db="EMBL/GenBank/DDBJ databases">
        <authorList>
            <person name="Tunstrom K."/>
        </authorList>
    </citation>
    <scope>NUCLEOTIDE SEQUENCE</scope>
</reference>
<accession>A0A8S3WMW5</accession>
<dbReference type="Pfam" id="PF03184">
    <property type="entry name" value="DDE_1"/>
    <property type="match status" value="1"/>
</dbReference>
<proteinExistence type="predicted"/>
<organism evidence="2 3">
    <name type="scientific">Parnassius apollo</name>
    <name type="common">Apollo butterfly</name>
    <name type="synonym">Papilio apollo</name>
    <dbReference type="NCBI Taxonomy" id="110799"/>
    <lineage>
        <taxon>Eukaryota</taxon>
        <taxon>Metazoa</taxon>
        <taxon>Ecdysozoa</taxon>
        <taxon>Arthropoda</taxon>
        <taxon>Hexapoda</taxon>
        <taxon>Insecta</taxon>
        <taxon>Pterygota</taxon>
        <taxon>Neoptera</taxon>
        <taxon>Endopterygota</taxon>
        <taxon>Lepidoptera</taxon>
        <taxon>Glossata</taxon>
        <taxon>Ditrysia</taxon>
        <taxon>Papilionoidea</taxon>
        <taxon>Papilionidae</taxon>
        <taxon>Parnassiinae</taxon>
        <taxon>Parnassini</taxon>
        <taxon>Parnassius</taxon>
        <taxon>Parnassius</taxon>
    </lineage>
</organism>
<evidence type="ECO:0000313" key="2">
    <source>
        <dbReference type="EMBL" id="CAG4966358.1"/>
    </source>
</evidence>
<evidence type="ECO:0000259" key="1">
    <source>
        <dbReference type="Pfam" id="PF03184"/>
    </source>
</evidence>
<name>A0A8S3WMW5_PARAO</name>
<sequence length="145" mass="16435">MNQARAQKFNKLHKLYNEMDILQNPEKLYNMDEKGCQITVHKQNTVLTEKGSKRINLIGPKHAENVTITMCVNAIGTVIPPMFLFNGKKQRPDLCDNLPAGTLLRMALKGSMTTDLFVEFVNHLVKYKVTGKCLLIFDGAKCHCR</sequence>
<feature type="domain" description="DDE-1" evidence="1">
    <location>
        <begin position="64"/>
        <end position="143"/>
    </location>
</feature>
<dbReference type="GO" id="GO:0003676">
    <property type="term" value="F:nucleic acid binding"/>
    <property type="evidence" value="ECO:0007669"/>
    <property type="project" value="InterPro"/>
</dbReference>
<dbReference type="Proteomes" id="UP000691718">
    <property type="component" value="Unassembled WGS sequence"/>
</dbReference>
<keyword evidence="3" id="KW-1185">Reference proteome</keyword>
<comment type="caution">
    <text evidence="2">The sequence shown here is derived from an EMBL/GenBank/DDBJ whole genome shotgun (WGS) entry which is preliminary data.</text>
</comment>
<protein>
    <submittedName>
        <fullName evidence="2">(apollo) hypothetical protein</fullName>
    </submittedName>
</protein>
<dbReference type="OrthoDB" id="8058166at2759"/>
<dbReference type="InterPro" id="IPR004875">
    <property type="entry name" value="DDE_SF_endonuclease_dom"/>
</dbReference>
<gene>
    <name evidence="2" type="ORF">PAPOLLO_LOCUS7600</name>
</gene>
<dbReference type="AlphaFoldDB" id="A0A8S3WMW5"/>
<dbReference type="EMBL" id="CAJQZP010000527">
    <property type="protein sequence ID" value="CAG4966358.1"/>
    <property type="molecule type" value="Genomic_DNA"/>
</dbReference>